<evidence type="ECO:0000313" key="9">
    <source>
        <dbReference type="EMBL" id="GIL39610.1"/>
    </source>
</evidence>
<evidence type="ECO:0000256" key="3">
    <source>
        <dbReference type="ARBA" id="ARBA00005708"/>
    </source>
</evidence>
<dbReference type="InterPro" id="IPR043133">
    <property type="entry name" value="GTP-CH-I_C/QueF"/>
</dbReference>
<gene>
    <name evidence="9" type="ORF">TMPK1_18470</name>
</gene>
<comment type="caution">
    <text evidence="9">The sequence shown here is derived from an EMBL/GenBank/DDBJ whole genome shotgun (WGS) entry which is preliminary data.</text>
</comment>
<keyword evidence="10" id="KW-1185">Reference proteome</keyword>
<feature type="domain" description="Dihydroneopterin aldolase/epimerase" evidence="8">
    <location>
        <begin position="19"/>
        <end position="129"/>
    </location>
</feature>
<dbReference type="InterPro" id="IPR006157">
    <property type="entry name" value="FolB_dom"/>
</dbReference>
<dbReference type="RefSeq" id="WP_420242710.1">
    <property type="nucleotide sequence ID" value="NZ_BOPV01000001.1"/>
</dbReference>
<evidence type="ECO:0000256" key="4">
    <source>
        <dbReference type="ARBA" id="ARBA00013043"/>
    </source>
</evidence>
<dbReference type="SMART" id="SM00905">
    <property type="entry name" value="FolB"/>
    <property type="match status" value="1"/>
</dbReference>
<dbReference type="Proteomes" id="UP000681075">
    <property type="component" value="Unassembled WGS sequence"/>
</dbReference>
<dbReference type="SUPFAM" id="SSF55620">
    <property type="entry name" value="Tetrahydrobiopterin biosynthesis enzymes-like"/>
    <property type="match status" value="1"/>
</dbReference>
<comment type="pathway">
    <text evidence="2">Cofactor biosynthesis; tetrahydrofolate biosynthesis; 2-amino-4-hydroxy-6-hydroxymethyl-7,8-dihydropteridine diphosphate from 7,8-dihydroneopterin triphosphate: step 3/4.</text>
</comment>
<keyword evidence="5" id="KW-0289">Folate biosynthesis</keyword>
<sequence length="132" mass="14688">MAEIAVPLSPALSGPTHKMFVRDLVLDAFVGVHAFEREARQRIRINLGMDVIDRPGAAGDKLENVVSYEDIVVGVRALVAERHVNLIETLAERIATLVLEDRRVREVSVRVEKLDIFHDAGSVGIEIIRRAQ</sequence>
<dbReference type="Pfam" id="PF02152">
    <property type="entry name" value="FolB"/>
    <property type="match status" value="1"/>
</dbReference>
<dbReference type="PANTHER" id="PTHR42844">
    <property type="entry name" value="DIHYDRONEOPTERIN ALDOLASE 1-RELATED"/>
    <property type="match status" value="1"/>
</dbReference>
<dbReference type="EMBL" id="BOPV01000001">
    <property type="protein sequence ID" value="GIL39610.1"/>
    <property type="molecule type" value="Genomic_DNA"/>
</dbReference>
<organism evidence="9 10">
    <name type="scientific">Roseiterribacter gracilis</name>
    <dbReference type="NCBI Taxonomy" id="2812848"/>
    <lineage>
        <taxon>Bacteria</taxon>
        <taxon>Pseudomonadati</taxon>
        <taxon>Pseudomonadota</taxon>
        <taxon>Alphaproteobacteria</taxon>
        <taxon>Rhodospirillales</taxon>
        <taxon>Roseiterribacteraceae</taxon>
        <taxon>Roseiterribacter</taxon>
    </lineage>
</organism>
<evidence type="ECO:0000256" key="7">
    <source>
        <dbReference type="ARBA" id="ARBA00032903"/>
    </source>
</evidence>
<evidence type="ECO:0000256" key="1">
    <source>
        <dbReference type="ARBA" id="ARBA00001353"/>
    </source>
</evidence>
<dbReference type="AlphaFoldDB" id="A0A8S8XEV7"/>
<protein>
    <recommendedName>
        <fullName evidence="4">dihydroneopterin aldolase</fullName>
        <ecNumber evidence="4">4.1.2.25</ecNumber>
    </recommendedName>
    <alternativeName>
        <fullName evidence="7">7,8-dihydroneopterin aldolase</fullName>
    </alternativeName>
</protein>
<evidence type="ECO:0000256" key="6">
    <source>
        <dbReference type="ARBA" id="ARBA00023239"/>
    </source>
</evidence>
<dbReference type="PANTHER" id="PTHR42844:SF1">
    <property type="entry name" value="DIHYDRONEOPTERIN ALDOLASE 1-RELATED"/>
    <property type="match status" value="1"/>
</dbReference>
<dbReference type="GO" id="GO:0046656">
    <property type="term" value="P:folic acid biosynthetic process"/>
    <property type="evidence" value="ECO:0007669"/>
    <property type="project" value="UniProtKB-KW"/>
</dbReference>
<name>A0A8S8XEV7_9PROT</name>
<dbReference type="GO" id="GO:0005737">
    <property type="term" value="C:cytoplasm"/>
    <property type="evidence" value="ECO:0007669"/>
    <property type="project" value="TreeGrafter"/>
</dbReference>
<evidence type="ECO:0000256" key="2">
    <source>
        <dbReference type="ARBA" id="ARBA00005013"/>
    </source>
</evidence>
<proteinExistence type="inferred from homology"/>
<dbReference type="Gene3D" id="3.30.1130.10">
    <property type="match status" value="1"/>
</dbReference>
<comment type="catalytic activity">
    <reaction evidence="1">
        <text>7,8-dihydroneopterin = 6-hydroxymethyl-7,8-dihydropterin + glycolaldehyde</text>
        <dbReference type="Rhea" id="RHEA:10540"/>
        <dbReference type="ChEBI" id="CHEBI:17001"/>
        <dbReference type="ChEBI" id="CHEBI:17071"/>
        <dbReference type="ChEBI" id="CHEBI:44841"/>
        <dbReference type="EC" id="4.1.2.25"/>
    </reaction>
</comment>
<reference evidence="9" key="1">
    <citation type="submission" date="2021-02" db="EMBL/GenBank/DDBJ databases">
        <title>Genome sequence of Rhodospirillales sp. strain TMPK1 isolated from soil.</title>
        <authorList>
            <person name="Nakai R."/>
            <person name="Kusada H."/>
            <person name="Tamaki H."/>
        </authorList>
    </citation>
    <scope>NUCLEOTIDE SEQUENCE</scope>
    <source>
        <strain evidence="9">TMPK1</strain>
    </source>
</reference>
<evidence type="ECO:0000259" key="8">
    <source>
        <dbReference type="SMART" id="SM00905"/>
    </source>
</evidence>
<evidence type="ECO:0000313" key="10">
    <source>
        <dbReference type="Proteomes" id="UP000681075"/>
    </source>
</evidence>
<keyword evidence="6" id="KW-0456">Lyase</keyword>
<dbReference type="InterPro" id="IPR006156">
    <property type="entry name" value="Dihydroneopterin_aldolase"/>
</dbReference>
<dbReference type="EC" id="4.1.2.25" evidence="4"/>
<comment type="similarity">
    <text evidence="3">Belongs to the DHNA family.</text>
</comment>
<evidence type="ECO:0000256" key="5">
    <source>
        <dbReference type="ARBA" id="ARBA00022909"/>
    </source>
</evidence>
<dbReference type="NCBIfam" id="TIGR00526">
    <property type="entry name" value="folB_dom"/>
    <property type="match status" value="1"/>
</dbReference>
<dbReference type="GO" id="GO:0004150">
    <property type="term" value="F:dihydroneopterin aldolase activity"/>
    <property type="evidence" value="ECO:0007669"/>
    <property type="project" value="UniProtKB-EC"/>
</dbReference>
<accession>A0A8S8XEV7</accession>